<evidence type="ECO:0000259" key="3">
    <source>
        <dbReference type="PROSITE" id="PS51123"/>
    </source>
</evidence>
<dbReference type="RefSeq" id="WP_144333831.1">
    <property type="nucleotide sequence ID" value="NZ_VLPL01000007.1"/>
</dbReference>
<dbReference type="EMBL" id="VLPL01000007">
    <property type="protein sequence ID" value="TSJ41570.1"/>
    <property type="molecule type" value="Genomic_DNA"/>
</dbReference>
<dbReference type="PANTHER" id="PTHR30329">
    <property type="entry name" value="STATOR ELEMENT OF FLAGELLAR MOTOR COMPLEX"/>
    <property type="match status" value="1"/>
</dbReference>
<feature type="domain" description="OmpA-like" evidence="3">
    <location>
        <begin position="192"/>
        <end position="311"/>
    </location>
</feature>
<dbReference type="PROSITE" id="PS51257">
    <property type="entry name" value="PROKAR_LIPOPROTEIN"/>
    <property type="match status" value="1"/>
</dbReference>
<evidence type="ECO:0000256" key="2">
    <source>
        <dbReference type="SAM" id="Coils"/>
    </source>
</evidence>
<dbReference type="CDD" id="cd07185">
    <property type="entry name" value="OmpA_C-like"/>
    <property type="match status" value="1"/>
</dbReference>
<dbReference type="InterPro" id="IPR050330">
    <property type="entry name" value="Bact_OuterMem_StrucFunc"/>
</dbReference>
<dbReference type="Gene3D" id="3.30.1330.60">
    <property type="entry name" value="OmpA-like domain"/>
    <property type="match status" value="1"/>
</dbReference>
<dbReference type="OrthoDB" id="9815217at2"/>
<evidence type="ECO:0000256" key="1">
    <source>
        <dbReference type="PROSITE-ProRule" id="PRU00473"/>
    </source>
</evidence>
<dbReference type="InterPro" id="IPR036737">
    <property type="entry name" value="OmpA-like_sf"/>
</dbReference>
<comment type="caution">
    <text evidence="4">The sequence shown here is derived from an EMBL/GenBank/DDBJ whole genome shotgun (WGS) entry which is preliminary data.</text>
</comment>
<evidence type="ECO:0000313" key="5">
    <source>
        <dbReference type="Proteomes" id="UP000316008"/>
    </source>
</evidence>
<keyword evidence="2" id="KW-0175">Coiled coil</keyword>
<dbReference type="PANTHER" id="PTHR30329:SF21">
    <property type="entry name" value="LIPOPROTEIN YIAD-RELATED"/>
    <property type="match status" value="1"/>
</dbReference>
<evidence type="ECO:0000313" key="4">
    <source>
        <dbReference type="EMBL" id="TSJ41570.1"/>
    </source>
</evidence>
<proteinExistence type="predicted"/>
<dbReference type="GO" id="GO:0016020">
    <property type="term" value="C:membrane"/>
    <property type="evidence" value="ECO:0007669"/>
    <property type="project" value="UniProtKB-UniRule"/>
</dbReference>
<name>A0A556MNR7_9FLAO</name>
<keyword evidence="5" id="KW-1185">Reference proteome</keyword>
<dbReference type="PROSITE" id="PS51123">
    <property type="entry name" value="OMPA_2"/>
    <property type="match status" value="1"/>
</dbReference>
<reference evidence="4 5" key="1">
    <citation type="submission" date="2019-07" db="EMBL/GenBank/DDBJ databases">
        <authorList>
            <person name="Huq M.A."/>
        </authorList>
    </citation>
    <scope>NUCLEOTIDE SEQUENCE [LARGE SCALE GENOMIC DNA]</scope>
    <source>
        <strain evidence="4 5">MAH-3</strain>
    </source>
</reference>
<feature type="coiled-coil region" evidence="2">
    <location>
        <begin position="79"/>
        <end position="173"/>
    </location>
</feature>
<accession>A0A556MNR7</accession>
<organism evidence="4 5">
    <name type="scientific">Fluviicola chungangensis</name>
    <dbReference type="NCBI Taxonomy" id="2597671"/>
    <lineage>
        <taxon>Bacteria</taxon>
        <taxon>Pseudomonadati</taxon>
        <taxon>Bacteroidota</taxon>
        <taxon>Flavobacteriia</taxon>
        <taxon>Flavobacteriales</taxon>
        <taxon>Crocinitomicaceae</taxon>
        <taxon>Fluviicola</taxon>
    </lineage>
</organism>
<keyword evidence="1" id="KW-0472">Membrane</keyword>
<dbReference type="InterPro" id="IPR006665">
    <property type="entry name" value="OmpA-like"/>
</dbReference>
<protein>
    <submittedName>
        <fullName evidence="4">OmpA family protein</fullName>
    </submittedName>
</protein>
<dbReference type="AlphaFoldDB" id="A0A556MNR7"/>
<dbReference type="SUPFAM" id="SSF103088">
    <property type="entry name" value="OmpA-like"/>
    <property type="match status" value="1"/>
</dbReference>
<dbReference type="Pfam" id="PF00691">
    <property type="entry name" value="OmpA"/>
    <property type="match status" value="1"/>
</dbReference>
<dbReference type="Proteomes" id="UP000316008">
    <property type="component" value="Unassembled WGS sequence"/>
</dbReference>
<gene>
    <name evidence="4" type="ORF">FO442_13985</name>
</gene>
<sequence length="321" mass="36402">MKKQLSIIALTCALAACVPAKKYNELLEREKICSEELSKYKTSSIENEGKAKDLQVMVDQFRKDIISLKKDTLELGSNLRFLQTQYDLMVAQNEAYEQKLDQLRMKGQKESANYQADIDAKNQELQRKEDALKTLESELIAKEKLLIEREERVTELEEMIKRKDDAMKQLKTRVSNALKGFENMGLTVIEKNGKIYVSLEAKLLFASGSTTVEPDGKKALVDLAKVLENEKDLEIIVEGHTDTDKLASSAHPKNNWELSVLRSTAVVEIMIGNSKMNPMQLMAAGRGEYHPVDPKDKAKNRRIEVIISPNLNELYQILEGK</sequence>